<evidence type="ECO:0000313" key="3">
    <source>
        <dbReference type="EMBL" id="KLU88158.1"/>
    </source>
</evidence>
<proteinExistence type="predicted"/>
<reference evidence="4" key="4">
    <citation type="journal article" date="2015" name="G3 (Bethesda)">
        <title>Genome sequences of three phytopathogenic species of the Magnaporthaceae family of fungi.</title>
        <authorList>
            <person name="Okagaki L.H."/>
            <person name="Nunes C.C."/>
            <person name="Sailsbery J."/>
            <person name="Clay B."/>
            <person name="Brown D."/>
            <person name="John T."/>
            <person name="Oh Y."/>
            <person name="Young N."/>
            <person name="Fitzgerald M."/>
            <person name="Haas B.J."/>
            <person name="Zeng Q."/>
            <person name="Young S."/>
            <person name="Adiconis X."/>
            <person name="Fan L."/>
            <person name="Levin J.Z."/>
            <person name="Mitchell T.K."/>
            <person name="Okubara P.A."/>
            <person name="Farman M.L."/>
            <person name="Kohn L.M."/>
            <person name="Birren B."/>
            <person name="Ma L.-J."/>
            <person name="Dean R.A."/>
        </authorList>
    </citation>
    <scope>NUCLEOTIDE SEQUENCE</scope>
    <source>
        <strain evidence="4">ATCC 64411 / 73-15</strain>
    </source>
</reference>
<reference evidence="5" key="1">
    <citation type="submission" date="2010-05" db="EMBL/GenBank/DDBJ databases">
        <title>The genome sequence of Magnaporthe poae strain ATCC 64411.</title>
        <authorList>
            <person name="Ma L.-J."/>
            <person name="Dead R."/>
            <person name="Young S."/>
            <person name="Zeng Q."/>
            <person name="Koehrsen M."/>
            <person name="Alvarado L."/>
            <person name="Berlin A."/>
            <person name="Chapman S.B."/>
            <person name="Chen Z."/>
            <person name="Freedman E."/>
            <person name="Gellesch M."/>
            <person name="Goldberg J."/>
            <person name="Griggs A."/>
            <person name="Gujja S."/>
            <person name="Heilman E.R."/>
            <person name="Heiman D."/>
            <person name="Hepburn T."/>
            <person name="Howarth C."/>
            <person name="Jen D."/>
            <person name="Larson L."/>
            <person name="Mehta T."/>
            <person name="Neiman D."/>
            <person name="Pearson M."/>
            <person name="Roberts A."/>
            <person name="Saif S."/>
            <person name="Shea T."/>
            <person name="Shenoy N."/>
            <person name="Sisk P."/>
            <person name="Stolte C."/>
            <person name="Sykes S."/>
            <person name="Walk T."/>
            <person name="White J."/>
            <person name="Yandava C."/>
            <person name="Haas B."/>
            <person name="Nusbaum C."/>
            <person name="Birren B."/>
        </authorList>
    </citation>
    <scope>NUCLEOTIDE SEQUENCE [LARGE SCALE GENOMIC DNA]</scope>
    <source>
        <strain evidence="5">ATCC 64411 / 73-15</strain>
    </source>
</reference>
<keyword evidence="2" id="KW-0472">Membrane</keyword>
<feature type="region of interest" description="Disordered" evidence="1">
    <location>
        <begin position="1"/>
        <end position="22"/>
    </location>
</feature>
<protein>
    <submittedName>
        <fullName evidence="3 4">Uncharacterized protein</fullName>
    </submittedName>
</protein>
<gene>
    <name evidence="3" type="ORF">MAPG_07145</name>
</gene>
<feature type="region of interest" description="Disordered" evidence="1">
    <location>
        <begin position="37"/>
        <end position="120"/>
    </location>
</feature>
<feature type="compositionally biased region" description="Basic and acidic residues" evidence="1">
    <location>
        <begin position="51"/>
        <end position="68"/>
    </location>
</feature>
<evidence type="ECO:0000256" key="1">
    <source>
        <dbReference type="SAM" id="MobiDB-lite"/>
    </source>
</evidence>
<feature type="transmembrane region" description="Helical" evidence="2">
    <location>
        <begin position="123"/>
        <end position="142"/>
    </location>
</feature>
<feature type="compositionally biased region" description="Basic and acidic residues" evidence="1">
    <location>
        <begin position="76"/>
        <end position="95"/>
    </location>
</feature>
<organism evidence="4 5">
    <name type="scientific">Magnaporthiopsis poae (strain ATCC 64411 / 73-15)</name>
    <name type="common">Kentucky bluegrass fungus</name>
    <name type="synonym">Magnaporthe poae</name>
    <dbReference type="NCBI Taxonomy" id="644358"/>
    <lineage>
        <taxon>Eukaryota</taxon>
        <taxon>Fungi</taxon>
        <taxon>Dikarya</taxon>
        <taxon>Ascomycota</taxon>
        <taxon>Pezizomycotina</taxon>
        <taxon>Sordariomycetes</taxon>
        <taxon>Sordariomycetidae</taxon>
        <taxon>Magnaporthales</taxon>
        <taxon>Magnaporthaceae</taxon>
        <taxon>Magnaporthiopsis</taxon>
    </lineage>
</organism>
<evidence type="ECO:0000313" key="5">
    <source>
        <dbReference type="Proteomes" id="UP000011715"/>
    </source>
</evidence>
<reference evidence="3" key="2">
    <citation type="submission" date="2010-05" db="EMBL/GenBank/DDBJ databases">
        <title>The Genome Sequence of Magnaporthe poae strain ATCC 64411.</title>
        <authorList>
            <consortium name="The Broad Institute Genome Sequencing Platform"/>
            <consortium name="Broad Institute Genome Sequencing Center for Infectious Disease"/>
            <person name="Ma L.-J."/>
            <person name="Dead R."/>
            <person name="Young S."/>
            <person name="Zeng Q."/>
            <person name="Koehrsen M."/>
            <person name="Alvarado L."/>
            <person name="Berlin A."/>
            <person name="Chapman S.B."/>
            <person name="Chen Z."/>
            <person name="Freedman E."/>
            <person name="Gellesch M."/>
            <person name="Goldberg J."/>
            <person name="Griggs A."/>
            <person name="Gujja S."/>
            <person name="Heilman E.R."/>
            <person name="Heiman D."/>
            <person name="Hepburn T."/>
            <person name="Howarth C."/>
            <person name="Jen D."/>
            <person name="Larson L."/>
            <person name="Mehta T."/>
            <person name="Neiman D."/>
            <person name="Pearson M."/>
            <person name="Roberts A."/>
            <person name="Saif S."/>
            <person name="Shea T."/>
            <person name="Shenoy N."/>
            <person name="Sisk P."/>
            <person name="Stolte C."/>
            <person name="Sykes S."/>
            <person name="Walk T."/>
            <person name="White J."/>
            <person name="Yandava C."/>
            <person name="Haas B."/>
            <person name="Nusbaum C."/>
            <person name="Birren B."/>
        </authorList>
    </citation>
    <scope>NUCLEOTIDE SEQUENCE</scope>
    <source>
        <strain evidence="3">ATCC 64411</strain>
    </source>
</reference>
<sequence>MGREAEARAHVPSLSSRRDRDDAGLDLASLLDADIVTSEYSKGKKEKPRGKKSEYKYRDKDGDGGKDREHKHKHRDRTDNYKKRDKDRDYKEKSKGSYKVLRYGRVRGQGEREGKDPRPPGGLLLRLAFVPFGLSFVVFALWPSYYMPESRHVTDCKRVERTSGSRTCGPDLRSRRSSLLDPRLHLLHRERRPRV</sequence>
<dbReference type="AlphaFoldDB" id="A0A0C4E3W8"/>
<evidence type="ECO:0000313" key="4">
    <source>
        <dbReference type="EnsemblFungi" id="MAPG_07145T0"/>
    </source>
</evidence>
<accession>A0A0C4E3W8</accession>
<keyword evidence="2" id="KW-0812">Transmembrane</keyword>
<name>A0A0C4E3W8_MAGP6</name>
<dbReference type="Proteomes" id="UP000011715">
    <property type="component" value="Unassembled WGS sequence"/>
</dbReference>
<dbReference type="VEuPathDB" id="FungiDB:MAPG_07145"/>
<keyword evidence="5" id="KW-1185">Reference proteome</keyword>
<reference evidence="3" key="3">
    <citation type="submission" date="2011-03" db="EMBL/GenBank/DDBJ databases">
        <title>Annotation of Magnaporthe poae ATCC 64411.</title>
        <authorList>
            <person name="Ma L.-J."/>
            <person name="Dead R."/>
            <person name="Young S.K."/>
            <person name="Zeng Q."/>
            <person name="Gargeya S."/>
            <person name="Fitzgerald M."/>
            <person name="Haas B."/>
            <person name="Abouelleil A."/>
            <person name="Alvarado L."/>
            <person name="Arachchi H.M."/>
            <person name="Berlin A."/>
            <person name="Brown A."/>
            <person name="Chapman S.B."/>
            <person name="Chen Z."/>
            <person name="Dunbar C."/>
            <person name="Freedman E."/>
            <person name="Gearin G."/>
            <person name="Gellesch M."/>
            <person name="Goldberg J."/>
            <person name="Griggs A."/>
            <person name="Gujja S."/>
            <person name="Heiman D."/>
            <person name="Howarth C."/>
            <person name="Larson L."/>
            <person name="Lui A."/>
            <person name="MacDonald P.J.P."/>
            <person name="Mehta T."/>
            <person name="Montmayeur A."/>
            <person name="Murphy C."/>
            <person name="Neiman D."/>
            <person name="Pearson M."/>
            <person name="Priest M."/>
            <person name="Roberts A."/>
            <person name="Saif S."/>
            <person name="Shea T."/>
            <person name="Shenoy N."/>
            <person name="Sisk P."/>
            <person name="Stolte C."/>
            <person name="Sykes S."/>
            <person name="Yandava C."/>
            <person name="Wortman J."/>
            <person name="Nusbaum C."/>
            <person name="Birren B."/>
        </authorList>
    </citation>
    <scope>NUCLEOTIDE SEQUENCE</scope>
    <source>
        <strain evidence="3">ATCC 64411</strain>
    </source>
</reference>
<dbReference type="EnsemblFungi" id="MAPG_07145T0">
    <property type="protein sequence ID" value="MAPG_07145T0"/>
    <property type="gene ID" value="MAPG_07145"/>
</dbReference>
<keyword evidence="2" id="KW-1133">Transmembrane helix</keyword>
<feature type="compositionally biased region" description="Basic and acidic residues" evidence="1">
    <location>
        <begin position="108"/>
        <end position="118"/>
    </location>
</feature>
<reference evidence="4" key="5">
    <citation type="submission" date="2015-06" db="UniProtKB">
        <authorList>
            <consortium name="EnsemblFungi"/>
        </authorList>
    </citation>
    <scope>IDENTIFICATION</scope>
    <source>
        <strain evidence="4">ATCC 64411</strain>
    </source>
</reference>
<dbReference type="EMBL" id="GL876971">
    <property type="protein sequence ID" value="KLU88158.1"/>
    <property type="molecule type" value="Genomic_DNA"/>
</dbReference>
<evidence type="ECO:0000256" key="2">
    <source>
        <dbReference type="SAM" id="Phobius"/>
    </source>
</evidence>
<dbReference type="EMBL" id="ADBL01001728">
    <property type="status" value="NOT_ANNOTATED_CDS"/>
    <property type="molecule type" value="Genomic_DNA"/>
</dbReference>